<evidence type="ECO:0000256" key="1">
    <source>
        <dbReference type="SAM" id="MobiDB-lite"/>
    </source>
</evidence>
<evidence type="ECO:0000313" key="3">
    <source>
        <dbReference type="Proteomes" id="UP001221898"/>
    </source>
</evidence>
<comment type="caution">
    <text evidence="2">The sequence shown here is derived from an EMBL/GenBank/DDBJ whole genome shotgun (WGS) entry which is preliminary data.</text>
</comment>
<evidence type="ECO:0000313" key="2">
    <source>
        <dbReference type="EMBL" id="KAJ8351111.1"/>
    </source>
</evidence>
<proteinExistence type="predicted"/>
<protein>
    <submittedName>
        <fullName evidence="2">Uncharacterized protein</fullName>
    </submittedName>
</protein>
<feature type="region of interest" description="Disordered" evidence="1">
    <location>
        <begin position="41"/>
        <end position="70"/>
    </location>
</feature>
<accession>A0AAD7R1F4</accession>
<organism evidence="2 3">
    <name type="scientific">Aldrovandia affinis</name>
    <dbReference type="NCBI Taxonomy" id="143900"/>
    <lineage>
        <taxon>Eukaryota</taxon>
        <taxon>Metazoa</taxon>
        <taxon>Chordata</taxon>
        <taxon>Craniata</taxon>
        <taxon>Vertebrata</taxon>
        <taxon>Euteleostomi</taxon>
        <taxon>Actinopterygii</taxon>
        <taxon>Neopterygii</taxon>
        <taxon>Teleostei</taxon>
        <taxon>Notacanthiformes</taxon>
        <taxon>Halosauridae</taxon>
        <taxon>Aldrovandia</taxon>
    </lineage>
</organism>
<feature type="compositionally biased region" description="Low complexity" evidence="1">
    <location>
        <begin position="54"/>
        <end position="63"/>
    </location>
</feature>
<dbReference type="AlphaFoldDB" id="A0AAD7R1F4"/>
<dbReference type="Proteomes" id="UP001221898">
    <property type="component" value="Unassembled WGS sequence"/>
</dbReference>
<dbReference type="EMBL" id="JAINUG010002056">
    <property type="protein sequence ID" value="KAJ8351111.1"/>
    <property type="molecule type" value="Genomic_DNA"/>
</dbReference>
<sequence length="155" mass="16458">MRCRNFRAGCEGADLGSGCGRARWQWVLFFSAPRGHSAHCIGTWRPRRSDRASPSRSSANSDDGSIDPMVHVDESGAPHLLWKVDANAIGRPAFFGHAALSADGTAGGVPSDLLAYEGGWEYPLMASSPELVESHGVCTCSTPPDGEPDHIPGRA</sequence>
<gene>
    <name evidence="2" type="ORF">AAFF_G00150180</name>
</gene>
<keyword evidence="3" id="KW-1185">Reference proteome</keyword>
<name>A0AAD7R1F4_9TELE</name>
<reference evidence="2" key="1">
    <citation type="journal article" date="2023" name="Science">
        <title>Genome structures resolve the early diversification of teleost fishes.</title>
        <authorList>
            <person name="Parey E."/>
            <person name="Louis A."/>
            <person name="Montfort J."/>
            <person name="Bouchez O."/>
            <person name="Roques C."/>
            <person name="Iampietro C."/>
            <person name="Lluch J."/>
            <person name="Castinel A."/>
            <person name="Donnadieu C."/>
            <person name="Desvignes T."/>
            <person name="Floi Bucao C."/>
            <person name="Jouanno E."/>
            <person name="Wen M."/>
            <person name="Mejri S."/>
            <person name="Dirks R."/>
            <person name="Jansen H."/>
            <person name="Henkel C."/>
            <person name="Chen W.J."/>
            <person name="Zahm M."/>
            <person name="Cabau C."/>
            <person name="Klopp C."/>
            <person name="Thompson A.W."/>
            <person name="Robinson-Rechavi M."/>
            <person name="Braasch I."/>
            <person name="Lecointre G."/>
            <person name="Bobe J."/>
            <person name="Postlethwait J.H."/>
            <person name="Berthelot C."/>
            <person name="Roest Crollius H."/>
            <person name="Guiguen Y."/>
        </authorList>
    </citation>
    <scope>NUCLEOTIDE SEQUENCE</scope>
    <source>
        <strain evidence="2">NC1722</strain>
    </source>
</reference>